<comment type="caution">
    <text evidence="1">The sequence shown here is derived from an EMBL/GenBank/DDBJ whole genome shotgun (WGS) entry which is preliminary data.</text>
</comment>
<dbReference type="RefSeq" id="WP_103052893.1">
    <property type="nucleotide sequence ID" value="NZ_POWF01000010.1"/>
</dbReference>
<organism evidence="1 2">
    <name type="scientific">Hanstruepera neustonica</name>
    <dbReference type="NCBI Taxonomy" id="1445657"/>
    <lineage>
        <taxon>Bacteria</taxon>
        <taxon>Pseudomonadati</taxon>
        <taxon>Bacteroidota</taxon>
        <taxon>Flavobacteriia</taxon>
        <taxon>Flavobacteriales</taxon>
        <taxon>Flavobacteriaceae</taxon>
        <taxon>Hanstruepera</taxon>
    </lineage>
</organism>
<keyword evidence="2" id="KW-1185">Reference proteome</keyword>
<dbReference type="AlphaFoldDB" id="A0A2K1DVY1"/>
<name>A0A2K1DVY1_9FLAO</name>
<reference evidence="1 2" key="1">
    <citation type="submission" date="2018-01" db="EMBL/GenBank/DDBJ databases">
        <title>The draft genome of Hanstruepera neustonica JCM19743.</title>
        <authorList>
            <person name="He R.-H."/>
            <person name="Du Z.-J."/>
        </authorList>
    </citation>
    <scope>NUCLEOTIDE SEQUENCE [LARGE SCALE GENOMIC DNA]</scope>
    <source>
        <strain evidence="1 2">JCM19743</strain>
    </source>
</reference>
<sequence>MNNKLIIYCFAFFVLAIISCTPKAYSKYGKKSNKFIGIYEGRHSVIQDQDTITFTEIKYVNKMSSALSSRAMFDNYGLWNQVVSDENKNKKFLIWNKIDILKDGQYFNIATTGMENKEIQFASFIITDTLNRDVLASKSKLKDDLIITMRALMDSVNMKNKAFTKAYSPFFN</sequence>
<dbReference type="OrthoDB" id="1191413at2"/>
<evidence type="ECO:0008006" key="3">
    <source>
        <dbReference type="Google" id="ProtNLM"/>
    </source>
</evidence>
<accession>A0A2K1DVY1</accession>
<dbReference type="PROSITE" id="PS51257">
    <property type="entry name" value="PROKAR_LIPOPROTEIN"/>
    <property type="match status" value="1"/>
</dbReference>
<proteinExistence type="predicted"/>
<protein>
    <recommendedName>
        <fullName evidence="3">Lipoprotein</fullName>
    </recommendedName>
</protein>
<dbReference type="EMBL" id="POWF01000010">
    <property type="protein sequence ID" value="PNQ72182.1"/>
    <property type="molecule type" value="Genomic_DNA"/>
</dbReference>
<dbReference type="Proteomes" id="UP000236641">
    <property type="component" value="Unassembled WGS sequence"/>
</dbReference>
<evidence type="ECO:0000313" key="1">
    <source>
        <dbReference type="EMBL" id="PNQ72182.1"/>
    </source>
</evidence>
<gene>
    <name evidence="1" type="ORF">C1T31_12710</name>
</gene>
<evidence type="ECO:0000313" key="2">
    <source>
        <dbReference type="Proteomes" id="UP000236641"/>
    </source>
</evidence>